<dbReference type="InterPro" id="IPR041657">
    <property type="entry name" value="HTH_17"/>
</dbReference>
<sequence>MEHLLTTKDVARRLNLHVQTVLELIHKGELRAANIGNRYRVEASDVEAYLEQARQRATKTPQETQEETRND</sequence>
<dbReference type="SUPFAM" id="SSF46955">
    <property type="entry name" value="Putative DNA-binding domain"/>
    <property type="match status" value="1"/>
</dbReference>
<dbReference type="AlphaFoldDB" id="A0A455SP02"/>
<dbReference type="GO" id="GO:0003677">
    <property type="term" value="F:DNA binding"/>
    <property type="evidence" value="ECO:0007669"/>
    <property type="project" value="InterPro"/>
</dbReference>
<evidence type="ECO:0000259" key="1">
    <source>
        <dbReference type="Pfam" id="PF12728"/>
    </source>
</evidence>
<name>A0A455SP02_9CHLR</name>
<dbReference type="EMBL" id="AP019376">
    <property type="protein sequence ID" value="BBH90247.1"/>
    <property type="molecule type" value="Genomic_DNA"/>
</dbReference>
<dbReference type="EMBL" id="AP019376">
    <property type="protein sequence ID" value="BBH90117.1"/>
    <property type="molecule type" value="Genomic_DNA"/>
</dbReference>
<dbReference type="NCBIfam" id="TIGR01764">
    <property type="entry name" value="excise"/>
    <property type="match status" value="1"/>
</dbReference>
<evidence type="ECO:0000313" key="4">
    <source>
        <dbReference type="EMBL" id="BBH90247.1"/>
    </source>
</evidence>
<proteinExistence type="predicted"/>
<dbReference type="Pfam" id="PF12728">
    <property type="entry name" value="HTH_17"/>
    <property type="match status" value="1"/>
</dbReference>
<organism evidence="2">
    <name type="scientific">Thermosporothrix sp. COM3</name>
    <dbReference type="NCBI Taxonomy" id="2490863"/>
    <lineage>
        <taxon>Bacteria</taxon>
        <taxon>Bacillati</taxon>
        <taxon>Chloroflexota</taxon>
        <taxon>Ktedonobacteria</taxon>
        <taxon>Ktedonobacterales</taxon>
        <taxon>Thermosporotrichaceae</taxon>
        <taxon>Thermosporothrix</taxon>
    </lineage>
</organism>
<feature type="domain" description="Helix-turn-helix" evidence="1">
    <location>
        <begin position="4"/>
        <end position="53"/>
    </location>
</feature>
<accession>A0A455SP02</accession>
<evidence type="ECO:0000313" key="3">
    <source>
        <dbReference type="EMBL" id="BBH90182.1"/>
    </source>
</evidence>
<dbReference type="InterPro" id="IPR010093">
    <property type="entry name" value="SinI_DNA-bd"/>
</dbReference>
<reference evidence="2" key="1">
    <citation type="submission" date="2018-12" db="EMBL/GenBank/DDBJ databases">
        <title>Novel natural products biosynthetic potential of the class Ktedonobacteria.</title>
        <authorList>
            <person name="Zheng Y."/>
            <person name="Saitou A."/>
            <person name="Wang C.M."/>
            <person name="Toyoda A."/>
            <person name="Minakuchi Y."/>
            <person name="Sekiguchi Y."/>
            <person name="Ueda K."/>
            <person name="Takano H."/>
            <person name="Sakai Y."/>
            <person name="Yokota A."/>
            <person name="Yabe S."/>
        </authorList>
    </citation>
    <scope>NUCLEOTIDE SEQUENCE</scope>
    <source>
        <strain evidence="2">COM3</strain>
    </source>
</reference>
<evidence type="ECO:0000313" key="2">
    <source>
        <dbReference type="EMBL" id="BBH90117.1"/>
    </source>
</evidence>
<dbReference type="EMBL" id="AP019376">
    <property type="protein sequence ID" value="BBH90182.1"/>
    <property type="molecule type" value="Genomic_DNA"/>
</dbReference>
<gene>
    <name evidence="2" type="ORF">KTC_48680</name>
    <name evidence="3" type="ORF">KTC_49330</name>
    <name evidence="4" type="ORF">KTC_49980</name>
</gene>
<dbReference type="InterPro" id="IPR009061">
    <property type="entry name" value="DNA-bd_dom_put_sf"/>
</dbReference>
<protein>
    <recommendedName>
        <fullName evidence="1">Helix-turn-helix domain-containing protein</fullName>
    </recommendedName>
</protein>